<dbReference type="Gene3D" id="3.40.50.10210">
    <property type="match status" value="1"/>
</dbReference>
<evidence type="ECO:0000256" key="9">
    <source>
        <dbReference type="ARBA" id="ARBA00047340"/>
    </source>
</evidence>
<gene>
    <name evidence="10" type="primary">cobT</name>
    <name evidence="11" type="ORF">PYTT_2351</name>
</gene>
<keyword evidence="6 10" id="KW-0328">Glycosyltransferase</keyword>
<dbReference type="InterPro" id="IPR003200">
    <property type="entry name" value="Nict_dMeBzImd_PRibTrfase"/>
</dbReference>
<evidence type="ECO:0000256" key="4">
    <source>
        <dbReference type="ARBA" id="ARBA00015486"/>
    </source>
</evidence>
<protein>
    <recommendedName>
        <fullName evidence="4 10">Nicotinate-nucleotide--dimethylbenzimidazole phosphoribosyltransferase</fullName>
        <shortName evidence="10">NN:DBI PRT</shortName>
        <ecNumber evidence="3 10">2.4.2.21</ecNumber>
    </recommendedName>
    <alternativeName>
        <fullName evidence="8 10">N(1)-alpha-phosphoribosyltransferase</fullName>
    </alternativeName>
</protein>
<evidence type="ECO:0000256" key="8">
    <source>
        <dbReference type="ARBA" id="ARBA00030686"/>
    </source>
</evidence>
<dbReference type="AlphaFoldDB" id="A0A1H6MI64"/>
<keyword evidence="7 10" id="KW-0808">Transferase</keyword>
<evidence type="ECO:0000313" key="11">
    <source>
        <dbReference type="EMBL" id="SEH99009.1"/>
    </source>
</evidence>
<dbReference type="UniPathway" id="UPA00061">
    <property type="reaction ID" value="UER00516"/>
</dbReference>
<comment type="catalytic activity">
    <reaction evidence="9 10">
        <text>5,6-dimethylbenzimidazole + nicotinate beta-D-ribonucleotide = alpha-ribazole 5'-phosphate + nicotinate + H(+)</text>
        <dbReference type="Rhea" id="RHEA:11196"/>
        <dbReference type="ChEBI" id="CHEBI:15378"/>
        <dbReference type="ChEBI" id="CHEBI:15890"/>
        <dbReference type="ChEBI" id="CHEBI:32544"/>
        <dbReference type="ChEBI" id="CHEBI:57502"/>
        <dbReference type="ChEBI" id="CHEBI:57918"/>
        <dbReference type="EC" id="2.4.2.21"/>
    </reaction>
</comment>
<dbReference type="CDD" id="cd02439">
    <property type="entry name" value="DMB-PRT_CobT"/>
    <property type="match status" value="1"/>
</dbReference>
<dbReference type="STRING" id="1679444.PYTT_2351"/>
<evidence type="ECO:0000256" key="7">
    <source>
        <dbReference type="ARBA" id="ARBA00022679"/>
    </source>
</evidence>
<evidence type="ECO:0000256" key="10">
    <source>
        <dbReference type="HAMAP-Rule" id="MF_00230"/>
    </source>
</evidence>
<dbReference type="PANTHER" id="PTHR43463:SF1">
    <property type="entry name" value="NICOTINATE-NUCLEOTIDE--DIMETHYLBENZIMIDAZOLE PHOSPHORIBOSYLTRANSFERASE"/>
    <property type="match status" value="1"/>
</dbReference>
<comment type="function">
    <text evidence="10">Catalyzes the synthesis of alpha-ribazole-5'-phosphate from nicotinate mononucleotide (NAMN) and 5,6-dimethylbenzimidazole (DMB).</text>
</comment>
<dbReference type="HAMAP" id="MF_00230">
    <property type="entry name" value="CobT"/>
    <property type="match status" value="1"/>
</dbReference>
<evidence type="ECO:0000256" key="2">
    <source>
        <dbReference type="ARBA" id="ARBA00007110"/>
    </source>
</evidence>
<keyword evidence="12" id="KW-1185">Reference proteome</keyword>
<dbReference type="InterPro" id="IPR036087">
    <property type="entry name" value="Nict_dMeBzImd_PRibTrfase_sf"/>
</dbReference>
<dbReference type="Proteomes" id="UP000176204">
    <property type="component" value="Chromosome I"/>
</dbReference>
<feature type="active site" description="Proton acceptor" evidence="10">
    <location>
        <position position="328"/>
    </location>
</feature>
<evidence type="ECO:0000256" key="6">
    <source>
        <dbReference type="ARBA" id="ARBA00022676"/>
    </source>
</evidence>
<dbReference type="SUPFAM" id="SSF52733">
    <property type="entry name" value="Nicotinate mononucleotide:5,6-dimethylbenzimidazole phosphoribosyltransferase (CobT)"/>
    <property type="match status" value="1"/>
</dbReference>
<dbReference type="EC" id="2.4.2.21" evidence="3 10"/>
<evidence type="ECO:0000256" key="3">
    <source>
        <dbReference type="ARBA" id="ARBA00011991"/>
    </source>
</evidence>
<dbReference type="Pfam" id="PF02277">
    <property type="entry name" value="DBI_PRT"/>
    <property type="match status" value="1"/>
</dbReference>
<name>A0A1H6MI64_9BACT</name>
<dbReference type="GO" id="GO:0009236">
    <property type="term" value="P:cobalamin biosynthetic process"/>
    <property type="evidence" value="ECO:0007669"/>
    <property type="project" value="UniProtKB-UniRule"/>
</dbReference>
<dbReference type="FunFam" id="3.40.50.10210:FF:000001">
    <property type="entry name" value="Nicotinate-nucleotide--dimethylbenzimidazole phosphoribosyltransferase"/>
    <property type="match status" value="1"/>
</dbReference>
<accession>A0A1H6MI64</accession>
<evidence type="ECO:0000256" key="5">
    <source>
        <dbReference type="ARBA" id="ARBA00022573"/>
    </source>
</evidence>
<reference evidence="12" key="1">
    <citation type="submission" date="2016-09" db="EMBL/GenBank/DDBJ databases">
        <authorList>
            <person name="Koehorst J."/>
        </authorList>
    </citation>
    <scope>NUCLEOTIDE SEQUENCE [LARGE SCALE GENOMIC DNA]</scope>
</reference>
<proteinExistence type="inferred from homology"/>
<comment type="similarity">
    <text evidence="2 10">Belongs to the CobT family.</text>
</comment>
<dbReference type="GO" id="GO:0008939">
    <property type="term" value="F:nicotinate-nucleotide-dimethylbenzimidazole phosphoribosyltransferase activity"/>
    <property type="evidence" value="ECO:0007669"/>
    <property type="project" value="UniProtKB-UniRule"/>
</dbReference>
<evidence type="ECO:0000313" key="12">
    <source>
        <dbReference type="Proteomes" id="UP000176204"/>
    </source>
</evidence>
<evidence type="ECO:0000256" key="1">
    <source>
        <dbReference type="ARBA" id="ARBA00005049"/>
    </source>
</evidence>
<dbReference type="InterPro" id="IPR023195">
    <property type="entry name" value="Nict_dMeBzImd_PRibTrfase_N"/>
</dbReference>
<dbReference type="KEGG" id="agl:PYTT_2351"/>
<dbReference type="NCBIfam" id="TIGR03160">
    <property type="entry name" value="cobT_DBIPRT"/>
    <property type="match status" value="1"/>
</dbReference>
<dbReference type="Gene3D" id="1.10.1610.10">
    <property type="match status" value="1"/>
</dbReference>
<dbReference type="EMBL" id="LT629973">
    <property type="protein sequence ID" value="SEH99009.1"/>
    <property type="molecule type" value="Genomic_DNA"/>
</dbReference>
<dbReference type="InterPro" id="IPR017846">
    <property type="entry name" value="Nict_dMeBzImd_PRibTrfase_bact"/>
</dbReference>
<comment type="pathway">
    <text evidence="1 10">Nucleoside biosynthesis; alpha-ribazole biosynthesis; alpha-ribazole from 5,6-dimethylbenzimidazole: step 1/2.</text>
</comment>
<organism evidence="11 12">
    <name type="scientific">Akkermansia glycaniphila</name>
    <dbReference type="NCBI Taxonomy" id="1679444"/>
    <lineage>
        <taxon>Bacteria</taxon>
        <taxon>Pseudomonadati</taxon>
        <taxon>Verrucomicrobiota</taxon>
        <taxon>Verrucomicrobiia</taxon>
        <taxon>Verrucomicrobiales</taxon>
        <taxon>Akkermansiaceae</taxon>
        <taxon>Akkermansia</taxon>
    </lineage>
</organism>
<keyword evidence="5 10" id="KW-0169">Cobalamin biosynthesis</keyword>
<dbReference type="PANTHER" id="PTHR43463">
    <property type="entry name" value="NICOTINATE-NUCLEOTIDE--DIMETHYLBENZIMIDAZOLE PHOSPHORIBOSYLTRANSFERASE"/>
    <property type="match status" value="1"/>
</dbReference>
<dbReference type="NCBIfam" id="NF000996">
    <property type="entry name" value="PRK00105.1"/>
    <property type="match status" value="1"/>
</dbReference>
<sequence length="361" mass="37714">MGGSASTDFLKIDTTMNRLTIPPLDTQAEQKAASRMDRLAKPPYALGKLEPLAARIAGMAGNPAPRLKDKAVVLFAADHHIADHGLSLTGAEVTHIQTRNFIDGGATISAFTRNAGARLTVVDVGVDYDFGGYPGLVDRKVMRGANDFSEGPAMSREQAERCLEIGIEMARAEKAKGLDIIAAGEMGIGNTTPSSAIVAVMTGSPVELVTGKGSGVRADIIRRKIELIEKGISLNRPDPNDAIDVLAKVGGPEIGAMAGLMLGAASLRVPIVIDGFIAGAAAAIAQGIDPAVAQYFIGSHTSAEPGHALIMKHIGVTMYLDLGMCLGEGTGAALFFPILDAATRILSEMKTIDEMCIIQNK</sequence>